<organism evidence="2">
    <name type="scientific">Timema tahoe</name>
    <dbReference type="NCBI Taxonomy" id="61484"/>
    <lineage>
        <taxon>Eukaryota</taxon>
        <taxon>Metazoa</taxon>
        <taxon>Ecdysozoa</taxon>
        <taxon>Arthropoda</taxon>
        <taxon>Hexapoda</taxon>
        <taxon>Insecta</taxon>
        <taxon>Pterygota</taxon>
        <taxon>Neoptera</taxon>
        <taxon>Polyneoptera</taxon>
        <taxon>Phasmatodea</taxon>
        <taxon>Timematodea</taxon>
        <taxon>Timematoidea</taxon>
        <taxon>Timematidae</taxon>
        <taxon>Timema</taxon>
    </lineage>
</organism>
<feature type="transmembrane region" description="Helical" evidence="1">
    <location>
        <begin position="51"/>
        <end position="73"/>
    </location>
</feature>
<reference evidence="2" key="1">
    <citation type="submission" date="2020-11" db="EMBL/GenBank/DDBJ databases">
        <authorList>
            <person name="Tran Van P."/>
        </authorList>
    </citation>
    <scope>NUCLEOTIDE SEQUENCE</scope>
</reference>
<protein>
    <submittedName>
        <fullName evidence="2">Uncharacterized protein</fullName>
    </submittedName>
</protein>
<accession>A0A7R9IBH1</accession>
<sequence length="83" mass="9789">MTADYLFIITITNQIHVQLYYSIYYSLGKNKLVTGMDIITRLSSFKLKITLFPYINFFLKVFIFISLSAILILRMCVLVDYIF</sequence>
<proteinExistence type="predicted"/>
<keyword evidence="1" id="KW-1133">Transmembrane helix</keyword>
<keyword evidence="1" id="KW-0472">Membrane</keyword>
<evidence type="ECO:0000256" key="1">
    <source>
        <dbReference type="SAM" id="Phobius"/>
    </source>
</evidence>
<gene>
    <name evidence="2" type="ORF">TTEB3V08_LOCUS1277</name>
</gene>
<name>A0A7R9IBH1_9NEOP</name>
<evidence type="ECO:0000313" key="2">
    <source>
        <dbReference type="EMBL" id="CAD7453127.1"/>
    </source>
</evidence>
<dbReference type="EMBL" id="OE000262">
    <property type="protein sequence ID" value="CAD7453127.1"/>
    <property type="molecule type" value="Genomic_DNA"/>
</dbReference>
<dbReference type="AlphaFoldDB" id="A0A7R9IBH1"/>
<keyword evidence="1" id="KW-0812">Transmembrane</keyword>